<dbReference type="PANTHER" id="PTHR38136:SF2">
    <property type="entry name" value="DNA REPAIR PROTEIN"/>
    <property type="match status" value="1"/>
</dbReference>
<organism evidence="2 3">
    <name type="scientific">Archaeoglobus fulgidus</name>
    <dbReference type="NCBI Taxonomy" id="2234"/>
    <lineage>
        <taxon>Archaea</taxon>
        <taxon>Methanobacteriati</taxon>
        <taxon>Methanobacteriota</taxon>
        <taxon>Archaeoglobi</taxon>
        <taxon>Archaeoglobales</taxon>
        <taxon>Archaeoglobaceae</taxon>
        <taxon>Archaeoglobus</taxon>
    </lineage>
</organism>
<reference evidence="3" key="1">
    <citation type="journal article" date="2015" name="MBio">
        <title>Genome-Resolved Metagenomic Analysis Reveals Roles for Candidate Phyla and Other Microbial Community Members in Biogeochemical Transformations in Oil Reservoirs.</title>
        <authorList>
            <person name="Hu P."/>
            <person name="Tom L."/>
            <person name="Singh A."/>
            <person name="Thomas B.C."/>
            <person name="Baker B.J."/>
            <person name="Piceno Y.M."/>
            <person name="Andersen G.L."/>
            <person name="Banfield J.F."/>
        </authorList>
    </citation>
    <scope>NUCLEOTIDE SEQUENCE [LARGE SCALE GENOMIC DNA]</scope>
</reference>
<proteinExistence type="predicted"/>
<feature type="domain" description="Archaeal Nre N-terminal" evidence="1">
    <location>
        <begin position="14"/>
        <end position="62"/>
    </location>
</feature>
<evidence type="ECO:0000313" key="3">
    <source>
        <dbReference type="Proteomes" id="UP000054015"/>
    </source>
</evidence>
<protein>
    <recommendedName>
        <fullName evidence="1">Archaeal Nre N-terminal domain-containing protein</fullName>
    </recommendedName>
</protein>
<dbReference type="InterPro" id="IPR006978">
    <property type="entry name" value="Nre_N"/>
</dbReference>
<gene>
    <name evidence="2" type="ORF">XD48_2389</name>
</gene>
<sequence>MVSVRCAECKGKLLCGRSKCPLLEKYRFLKEIKIDSRILDPSPPSIFVGRVGYPKVYAGPLV</sequence>
<dbReference type="Proteomes" id="UP000054015">
    <property type="component" value="Unassembled WGS sequence"/>
</dbReference>
<dbReference type="InterPro" id="IPR033167">
    <property type="entry name" value="Nre"/>
</dbReference>
<feature type="non-terminal residue" evidence="2">
    <location>
        <position position="62"/>
    </location>
</feature>
<dbReference type="AlphaFoldDB" id="A0A101DYK0"/>
<evidence type="ECO:0000313" key="2">
    <source>
        <dbReference type="EMBL" id="KUK05372.1"/>
    </source>
</evidence>
<comment type="caution">
    <text evidence="2">The sequence shown here is derived from an EMBL/GenBank/DDBJ whole genome shotgun (WGS) entry which is preliminary data.</text>
</comment>
<name>A0A101DYK0_ARCFL</name>
<dbReference type="EMBL" id="LGEX01000132">
    <property type="protein sequence ID" value="KUK05372.1"/>
    <property type="molecule type" value="Genomic_DNA"/>
</dbReference>
<dbReference type="PANTHER" id="PTHR38136">
    <property type="entry name" value="DNA REPAIR PROTEIN"/>
    <property type="match status" value="1"/>
</dbReference>
<accession>A0A101DYK0</accession>
<dbReference type="GO" id="GO:0006281">
    <property type="term" value="P:DNA repair"/>
    <property type="evidence" value="ECO:0007669"/>
    <property type="project" value="InterPro"/>
</dbReference>
<evidence type="ECO:0000259" key="1">
    <source>
        <dbReference type="Pfam" id="PF04894"/>
    </source>
</evidence>
<dbReference type="PATRIC" id="fig|2234.7.peg.746"/>
<dbReference type="Pfam" id="PF04894">
    <property type="entry name" value="Nre_N"/>
    <property type="match status" value="1"/>
</dbReference>